<evidence type="ECO:0000259" key="1">
    <source>
        <dbReference type="Pfam" id="PF01408"/>
    </source>
</evidence>
<sequence length="325" mass="34866">MRLRAIGIGTSWGAHAARELAAGPRTELVGLVARGSERSTRLARELGVRLFADPATALIEVQPHLASVAVHESLNVELVSRLLAANCHVLCSHPVASEGSSVRQLATAAAERRLVAATDYTLRLQPAFLMLKEALGRAGNIMRLAIESPASTSVIAVDLAMALLGGVARVRAFRQYPEELAARVAQRPRAFAPTFVLEHRRGGLATINPVTHTDPASAFRLVVSTEHARIEAGLPAGNVDWLSYEGHGRVLRRRLHEGGDPPEPLRVYGDAMRGLTARFVSSCLGETDVHASFEHEAAVSDVWNALRRSAHRGVDVAVEVSVPGL</sequence>
<dbReference type="EMBL" id="QFQP01000057">
    <property type="protein sequence ID" value="PZR04523.1"/>
    <property type="molecule type" value="Genomic_DNA"/>
</dbReference>
<feature type="domain" description="Gfo/Idh/MocA-like oxidoreductase N-terminal" evidence="1">
    <location>
        <begin position="6"/>
        <end position="116"/>
    </location>
</feature>
<proteinExistence type="predicted"/>
<name>A0A2W5SUQ6_9BACT</name>
<accession>A0A2W5SUQ6</accession>
<dbReference type="InterPro" id="IPR036291">
    <property type="entry name" value="NAD(P)-bd_dom_sf"/>
</dbReference>
<dbReference type="InterPro" id="IPR051450">
    <property type="entry name" value="Gfo/Idh/MocA_Oxidoreductases"/>
</dbReference>
<protein>
    <recommendedName>
        <fullName evidence="1">Gfo/Idh/MocA-like oxidoreductase N-terminal domain-containing protein</fullName>
    </recommendedName>
</protein>
<dbReference type="InterPro" id="IPR000683">
    <property type="entry name" value="Gfo/Idh/MocA-like_OxRdtase_N"/>
</dbReference>
<dbReference type="Proteomes" id="UP000249061">
    <property type="component" value="Unassembled WGS sequence"/>
</dbReference>
<dbReference type="Pfam" id="PF01408">
    <property type="entry name" value="GFO_IDH_MocA"/>
    <property type="match status" value="1"/>
</dbReference>
<dbReference type="GO" id="GO:0000166">
    <property type="term" value="F:nucleotide binding"/>
    <property type="evidence" value="ECO:0007669"/>
    <property type="project" value="InterPro"/>
</dbReference>
<dbReference type="Gene3D" id="3.40.50.720">
    <property type="entry name" value="NAD(P)-binding Rossmann-like Domain"/>
    <property type="match status" value="1"/>
</dbReference>
<dbReference type="PANTHER" id="PTHR43377:SF1">
    <property type="entry name" value="BILIVERDIN REDUCTASE A"/>
    <property type="match status" value="1"/>
</dbReference>
<evidence type="ECO:0000313" key="3">
    <source>
        <dbReference type="Proteomes" id="UP000249061"/>
    </source>
</evidence>
<organism evidence="2 3">
    <name type="scientific">Archangium gephyra</name>
    <dbReference type="NCBI Taxonomy" id="48"/>
    <lineage>
        <taxon>Bacteria</taxon>
        <taxon>Pseudomonadati</taxon>
        <taxon>Myxococcota</taxon>
        <taxon>Myxococcia</taxon>
        <taxon>Myxococcales</taxon>
        <taxon>Cystobacterineae</taxon>
        <taxon>Archangiaceae</taxon>
        <taxon>Archangium</taxon>
    </lineage>
</organism>
<dbReference type="AlphaFoldDB" id="A0A2W5SUQ6"/>
<gene>
    <name evidence="2" type="ORF">DI536_34130</name>
</gene>
<dbReference type="Gene3D" id="3.30.360.10">
    <property type="entry name" value="Dihydrodipicolinate Reductase, domain 2"/>
    <property type="match status" value="1"/>
</dbReference>
<dbReference type="SUPFAM" id="SSF51735">
    <property type="entry name" value="NAD(P)-binding Rossmann-fold domains"/>
    <property type="match status" value="1"/>
</dbReference>
<reference evidence="2 3" key="1">
    <citation type="submission" date="2017-08" db="EMBL/GenBank/DDBJ databases">
        <title>Infants hospitalized years apart are colonized by the same room-sourced microbial strains.</title>
        <authorList>
            <person name="Brooks B."/>
            <person name="Olm M.R."/>
            <person name="Firek B.A."/>
            <person name="Baker R."/>
            <person name="Thomas B.C."/>
            <person name="Morowitz M.J."/>
            <person name="Banfield J.F."/>
        </authorList>
    </citation>
    <scope>NUCLEOTIDE SEQUENCE [LARGE SCALE GENOMIC DNA]</scope>
    <source>
        <strain evidence="2">S2_003_000_R2_14</strain>
    </source>
</reference>
<dbReference type="PANTHER" id="PTHR43377">
    <property type="entry name" value="BILIVERDIN REDUCTASE A"/>
    <property type="match status" value="1"/>
</dbReference>
<evidence type="ECO:0000313" key="2">
    <source>
        <dbReference type="EMBL" id="PZR04523.1"/>
    </source>
</evidence>
<comment type="caution">
    <text evidence="2">The sequence shown here is derived from an EMBL/GenBank/DDBJ whole genome shotgun (WGS) entry which is preliminary data.</text>
</comment>